<dbReference type="AlphaFoldDB" id="A0A4Z2HX28"/>
<dbReference type="Proteomes" id="UP000314294">
    <property type="component" value="Unassembled WGS sequence"/>
</dbReference>
<evidence type="ECO:0000313" key="1">
    <source>
        <dbReference type="EMBL" id="TNN70247.1"/>
    </source>
</evidence>
<sequence length="75" mass="8540">MSATVASGASSDERRLHQLREEDILVDQHKLSVAVAVTPAVARHAHAHAHVHVLHHAVDWDHQTWQTERERERES</sequence>
<reference evidence="1 2" key="1">
    <citation type="submission" date="2019-03" db="EMBL/GenBank/DDBJ databases">
        <title>First draft genome of Liparis tanakae, snailfish: a comprehensive survey of snailfish specific genes.</title>
        <authorList>
            <person name="Kim W."/>
            <person name="Song I."/>
            <person name="Jeong J.-H."/>
            <person name="Kim D."/>
            <person name="Kim S."/>
            <person name="Ryu S."/>
            <person name="Song J.Y."/>
            <person name="Lee S.K."/>
        </authorList>
    </citation>
    <scope>NUCLEOTIDE SEQUENCE [LARGE SCALE GENOMIC DNA]</scope>
    <source>
        <tissue evidence="1">Muscle</tissue>
    </source>
</reference>
<name>A0A4Z2HX28_9TELE</name>
<accession>A0A4Z2HX28</accession>
<protein>
    <submittedName>
        <fullName evidence="1">Uncharacterized protein</fullName>
    </submittedName>
</protein>
<organism evidence="1 2">
    <name type="scientific">Liparis tanakae</name>
    <name type="common">Tanaka's snailfish</name>
    <dbReference type="NCBI Taxonomy" id="230148"/>
    <lineage>
        <taxon>Eukaryota</taxon>
        <taxon>Metazoa</taxon>
        <taxon>Chordata</taxon>
        <taxon>Craniata</taxon>
        <taxon>Vertebrata</taxon>
        <taxon>Euteleostomi</taxon>
        <taxon>Actinopterygii</taxon>
        <taxon>Neopterygii</taxon>
        <taxon>Teleostei</taxon>
        <taxon>Neoteleostei</taxon>
        <taxon>Acanthomorphata</taxon>
        <taxon>Eupercaria</taxon>
        <taxon>Perciformes</taxon>
        <taxon>Cottioidei</taxon>
        <taxon>Cottales</taxon>
        <taxon>Liparidae</taxon>
        <taxon>Liparis</taxon>
    </lineage>
</organism>
<evidence type="ECO:0000313" key="2">
    <source>
        <dbReference type="Proteomes" id="UP000314294"/>
    </source>
</evidence>
<gene>
    <name evidence="1" type="ORF">EYF80_019461</name>
</gene>
<proteinExistence type="predicted"/>
<dbReference type="EMBL" id="SRLO01000165">
    <property type="protein sequence ID" value="TNN70247.1"/>
    <property type="molecule type" value="Genomic_DNA"/>
</dbReference>
<comment type="caution">
    <text evidence="1">The sequence shown here is derived from an EMBL/GenBank/DDBJ whole genome shotgun (WGS) entry which is preliminary data.</text>
</comment>
<keyword evidence="2" id="KW-1185">Reference proteome</keyword>